<evidence type="ECO:0000313" key="2">
    <source>
        <dbReference type="EMBL" id="GAA3394985.1"/>
    </source>
</evidence>
<organism evidence="2 3">
    <name type="scientific">Cryptosporangium minutisporangium</name>
    <dbReference type="NCBI Taxonomy" id="113569"/>
    <lineage>
        <taxon>Bacteria</taxon>
        <taxon>Bacillati</taxon>
        <taxon>Actinomycetota</taxon>
        <taxon>Actinomycetes</taxon>
        <taxon>Cryptosporangiales</taxon>
        <taxon>Cryptosporangiaceae</taxon>
        <taxon>Cryptosporangium</taxon>
    </lineage>
</organism>
<dbReference type="EMBL" id="BAAAYN010000047">
    <property type="protein sequence ID" value="GAA3394985.1"/>
    <property type="molecule type" value="Genomic_DNA"/>
</dbReference>
<dbReference type="Proteomes" id="UP001501676">
    <property type="component" value="Unassembled WGS sequence"/>
</dbReference>
<accession>A0ABP6T8K4</accession>
<protein>
    <submittedName>
        <fullName evidence="2">Dihydrofolate reductase family protein</fullName>
    </submittedName>
</protein>
<comment type="caution">
    <text evidence="2">The sequence shown here is derived from an EMBL/GenBank/DDBJ whole genome shotgun (WGS) entry which is preliminary data.</text>
</comment>
<keyword evidence="3" id="KW-1185">Reference proteome</keyword>
<name>A0ABP6T8K4_9ACTN</name>
<dbReference type="InterPro" id="IPR024072">
    <property type="entry name" value="DHFR-like_dom_sf"/>
</dbReference>
<dbReference type="RefSeq" id="WP_345732216.1">
    <property type="nucleotide sequence ID" value="NZ_BAAAYN010000047.1"/>
</dbReference>
<evidence type="ECO:0000313" key="3">
    <source>
        <dbReference type="Proteomes" id="UP001501676"/>
    </source>
</evidence>
<feature type="domain" description="Bacterial bifunctional deaminase-reductase C-terminal" evidence="1">
    <location>
        <begin position="6"/>
        <end position="179"/>
    </location>
</feature>
<sequence>MGSVLTHAVVSVDGYIADASDDIGPLFDWYYNGDTPLRSKQGFGSKVSRVSAEYTQPMWDDIGTTVIGRHLFDITNGWEATPPAGEHVVVVSRRPRPEGWHPEASHYHFIDDVAAAIAKAKDLAGDRTVAVSAGDVAGQAMALGLVDEVAMDVVPVVFGSGKRYFGSLDSQCLLEDPHVVIRGDRVLHLRYLVRR</sequence>
<evidence type="ECO:0000259" key="1">
    <source>
        <dbReference type="Pfam" id="PF01872"/>
    </source>
</evidence>
<dbReference type="SUPFAM" id="SSF53597">
    <property type="entry name" value="Dihydrofolate reductase-like"/>
    <property type="match status" value="1"/>
</dbReference>
<dbReference type="Pfam" id="PF01872">
    <property type="entry name" value="RibD_C"/>
    <property type="match status" value="1"/>
</dbReference>
<gene>
    <name evidence="2" type="ORF">GCM10020369_66420</name>
</gene>
<reference evidence="3" key="1">
    <citation type="journal article" date="2019" name="Int. J. Syst. Evol. Microbiol.">
        <title>The Global Catalogue of Microorganisms (GCM) 10K type strain sequencing project: providing services to taxonomists for standard genome sequencing and annotation.</title>
        <authorList>
            <consortium name="The Broad Institute Genomics Platform"/>
            <consortium name="The Broad Institute Genome Sequencing Center for Infectious Disease"/>
            <person name="Wu L."/>
            <person name="Ma J."/>
        </authorList>
    </citation>
    <scope>NUCLEOTIDE SEQUENCE [LARGE SCALE GENOMIC DNA]</scope>
    <source>
        <strain evidence="3">JCM 9458</strain>
    </source>
</reference>
<dbReference type="InterPro" id="IPR002734">
    <property type="entry name" value="RibDG_C"/>
</dbReference>
<dbReference type="Gene3D" id="3.40.430.10">
    <property type="entry name" value="Dihydrofolate Reductase, subunit A"/>
    <property type="match status" value="1"/>
</dbReference>
<proteinExistence type="predicted"/>